<reference evidence="3" key="1">
    <citation type="submission" date="2019-10" db="EMBL/GenBank/DDBJ databases">
        <title>Antimicrobial potential of Antarctic Bacteria.</title>
        <authorList>
            <person name="Benaud N."/>
            <person name="Edwards R.J."/>
            <person name="Ferrari B.C."/>
        </authorList>
    </citation>
    <scope>NUCLEOTIDE SEQUENCE [LARGE SCALE GENOMIC DNA]</scope>
    <source>
        <strain evidence="3">NBSH44</strain>
    </source>
</reference>
<evidence type="ECO:0000313" key="3">
    <source>
        <dbReference type="Proteomes" id="UP000515307"/>
    </source>
</evidence>
<protein>
    <submittedName>
        <fullName evidence="2">Uncharacterized protein</fullName>
    </submittedName>
</protein>
<name>A0A7G7BD79_9ACTN</name>
<dbReference type="EMBL" id="CP045702">
    <property type="protein sequence ID" value="QNE73294.1"/>
    <property type="molecule type" value="Genomic_DNA"/>
</dbReference>
<feature type="region of interest" description="Disordered" evidence="1">
    <location>
        <begin position="1"/>
        <end position="24"/>
    </location>
</feature>
<gene>
    <name evidence="2" type="ORF">F0344_00435</name>
</gene>
<keyword evidence="3" id="KW-1185">Reference proteome</keyword>
<evidence type="ECO:0000313" key="2">
    <source>
        <dbReference type="EMBL" id="QNE73294.1"/>
    </source>
</evidence>
<dbReference type="Proteomes" id="UP000515307">
    <property type="component" value="Chromosome"/>
</dbReference>
<dbReference type="KEGG" id="sfiy:F0344_00435"/>
<organism evidence="2 3">
    <name type="scientific">Streptomyces finlayi</name>
    <dbReference type="NCBI Taxonomy" id="67296"/>
    <lineage>
        <taxon>Bacteria</taxon>
        <taxon>Bacillati</taxon>
        <taxon>Actinomycetota</taxon>
        <taxon>Actinomycetes</taxon>
        <taxon>Kitasatosporales</taxon>
        <taxon>Streptomycetaceae</taxon>
        <taxon>Streptomyces</taxon>
    </lineage>
</organism>
<feature type="compositionally biased region" description="Pro residues" evidence="1">
    <location>
        <begin position="1"/>
        <end position="12"/>
    </location>
</feature>
<proteinExistence type="predicted"/>
<dbReference type="AlphaFoldDB" id="A0A7G7BD79"/>
<evidence type="ECO:0000256" key="1">
    <source>
        <dbReference type="SAM" id="MobiDB-lite"/>
    </source>
</evidence>
<accession>A0A7G7BD79</accession>
<sequence length="77" mass="8509">MTTGTPVPPVPVAPAGMTRRAKRSVEVEGIRVPRQDIARLRDARIRNGIPAAEIDRVVAFQDRSHVLVTERSSPRAR</sequence>
<dbReference type="RefSeq" id="WP_185296864.1">
    <property type="nucleotide sequence ID" value="NZ_CP045702.1"/>
</dbReference>